<reference evidence="5" key="1">
    <citation type="journal article" date="2017" name="bioRxiv">
        <title>Conservation of a gene cluster reveals novel cercosporin biosynthetic mechanisms and extends production to the genus Colletotrichum.</title>
        <authorList>
            <person name="de Jonge R."/>
            <person name="Ebert M.K."/>
            <person name="Huitt-Roehl C.R."/>
            <person name="Pal P."/>
            <person name="Suttle J.C."/>
            <person name="Spanner R.E."/>
            <person name="Neubauer J.D."/>
            <person name="Jurick W.M.II."/>
            <person name="Stott K.A."/>
            <person name="Secor G.A."/>
            <person name="Thomma B.P.H.J."/>
            <person name="Van de Peer Y."/>
            <person name="Townsend C.A."/>
            <person name="Bolton M.D."/>
        </authorList>
    </citation>
    <scope>NUCLEOTIDE SEQUENCE [LARGE SCALE GENOMIC DNA]</scope>
    <source>
        <strain evidence="5">CBS538.71</strain>
    </source>
</reference>
<keyword evidence="5" id="KW-1185">Reference proteome</keyword>
<name>A0A2S6C4G1_9PEZI</name>
<gene>
    <name evidence="4" type="ORF">CBER1_06175</name>
</gene>
<dbReference type="Gene3D" id="3.40.50.720">
    <property type="entry name" value="NAD(P)-binding Rossmann-like Domain"/>
    <property type="match status" value="1"/>
</dbReference>
<dbReference type="Pfam" id="PF05368">
    <property type="entry name" value="NmrA"/>
    <property type="match status" value="1"/>
</dbReference>
<dbReference type="PANTHER" id="PTHR42748">
    <property type="entry name" value="NITROGEN METABOLITE REPRESSION PROTEIN NMRA FAMILY MEMBER"/>
    <property type="match status" value="1"/>
</dbReference>
<comment type="caution">
    <text evidence="4">The sequence shown here is derived from an EMBL/GenBank/DDBJ whole genome shotgun (WGS) entry which is preliminary data.</text>
</comment>
<dbReference type="InterPro" id="IPR008030">
    <property type="entry name" value="NmrA-like"/>
</dbReference>
<dbReference type="OrthoDB" id="413314at2759"/>
<protein>
    <recommendedName>
        <fullName evidence="3">NmrA-like domain-containing protein</fullName>
    </recommendedName>
</protein>
<evidence type="ECO:0000313" key="5">
    <source>
        <dbReference type="Proteomes" id="UP000237631"/>
    </source>
</evidence>
<dbReference type="SUPFAM" id="SSF51735">
    <property type="entry name" value="NAD(P)-binding Rossmann-fold domains"/>
    <property type="match status" value="1"/>
</dbReference>
<keyword evidence="2" id="KW-0521">NADP</keyword>
<proteinExistence type="inferred from homology"/>
<accession>A0A2S6C4G1</accession>
<feature type="domain" description="NmrA-like" evidence="3">
    <location>
        <begin position="3"/>
        <end position="267"/>
    </location>
</feature>
<dbReference type="GO" id="GO:0005634">
    <property type="term" value="C:nucleus"/>
    <property type="evidence" value="ECO:0007669"/>
    <property type="project" value="TreeGrafter"/>
</dbReference>
<dbReference type="Proteomes" id="UP000237631">
    <property type="component" value="Unassembled WGS sequence"/>
</dbReference>
<dbReference type="EMBL" id="PNEN01000560">
    <property type="protein sequence ID" value="PPJ54593.1"/>
    <property type="molecule type" value="Genomic_DNA"/>
</dbReference>
<organism evidence="4 5">
    <name type="scientific">Cercospora berteroae</name>
    <dbReference type="NCBI Taxonomy" id="357750"/>
    <lineage>
        <taxon>Eukaryota</taxon>
        <taxon>Fungi</taxon>
        <taxon>Dikarya</taxon>
        <taxon>Ascomycota</taxon>
        <taxon>Pezizomycotina</taxon>
        <taxon>Dothideomycetes</taxon>
        <taxon>Dothideomycetidae</taxon>
        <taxon>Mycosphaerellales</taxon>
        <taxon>Mycosphaerellaceae</taxon>
        <taxon>Cercospora</taxon>
    </lineage>
</organism>
<evidence type="ECO:0000313" key="4">
    <source>
        <dbReference type="EMBL" id="PPJ54593.1"/>
    </source>
</evidence>
<sequence>MAPTILIVGATGNTGRSVVEILPGLLDKSKTLSNHKILALTRSKNGAAAQKLAQLPGVELEEQNWVEITEKWLRERNITRIFIASHNEPLQFAEESQFLVNALQAGVKYLVRISTTTAHVVPNCKVYYPRAHWAIEQMLSSPEFSEMHFSSLQPAMLQNMTVAPMVEWVKKFKETGKQDTFRTFLDPKVPIAAVNSDDVGILAAHLLSQDDTTSFNQKRLSIYGPEDVTGEQLVELVEKHIGEKIQDVKYNDFSFLDEYLKVHPAPYLMSYIHDQAYTLWDGSSNSAATSREAVDLAAPKGKITELLLKELAGV</sequence>
<dbReference type="AlphaFoldDB" id="A0A2S6C4G1"/>
<dbReference type="InterPro" id="IPR051164">
    <property type="entry name" value="NmrA-like_oxidored"/>
</dbReference>
<dbReference type="STRING" id="357750.A0A2S6C4G1"/>
<evidence type="ECO:0000256" key="2">
    <source>
        <dbReference type="ARBA" id="ARBA00022857"/>
    </source>
</evidence>
<comment type="similarity">
    <text evidence="1">Belongs to the NmrA-type oxidoreductase family.</text>
</comment>
<dbReference type="PANTHER" id="PTHR42748:SF31">
    <property type="entry name" value="NMRA-LIKE DOMAIN-CONTAINING PROTEIN-RELATED"/>
    <property type="match status" value="1"/>
</dbReference>
<dbReference type="InterPro" id="IPR036291">
    <property type="entry name" value="NAD(P)-bd_dom_sf"/>
</dbReference>
<evidence type="ECO:0000259" key="3">
    <source>
        <dbReference type="Pfam" id="PF05368"/>
    </source>
</evidence>
<evidence type="ECO:0000256" key="1">
    <source>
        <dbReference type="ARBA" id="ARBA00006328"/>
    </source>
</evidence>